<evidence type="ECO:0000313" key="2">
    <source>
        <dbReference type="Proteomes" id="UP000824120"/>
    </source>
</evidence>
<comment type="caution">
    <text evidence="1">The sequence shown here is derived from an EMBL/GenBank/DDBJ whole genome shotgun (WGS) entry which is preliminary data.</text>
</comment>
<organism evidence="1 2">
    <name type="scientific">Solanum commersonii</name>
    <name type="common">Commerson's wild potato</name>
    <name type="synonym">Commerson's nightshade</name>
    <dbReference type="NCBI Taxonomy" id="4109"/>
    <lineage>
        <taxon>Eukaryota</taxon>
        <taxon>Viridiplantae</taxon>
        <taxon>Streptophyta</taxon>
        <taxon>Embryophyta</taxon>
        <taxon>Tracheophyta</taxon>
        <taxon>Spermatophyta</taxon>
        <taxon>Magnoliopsida</taxon>
        <taxon>eudicotyledons</taxon>
        <taxon>Gunneridae</taxon>
        <taxon>Pentapetalae</taxon>
        <taxon>asterids</taxon>
        <taxon>lamiids</taxon>
        <taxon>Solanales</taxon>
        <taxon>Solanaceae</taxon>
        <taxon>Solanoideae</taxon>
        <taxon>Solaneae</taxon>
        <taxon>Solanum</taxon>
    </lineage>
</organism>
<dbReference type="OrthoDB" id="1917820at2759"/>
<keyword evidence="2" id="KW-1185">Reference proteome</keyword>
<gene>
    <name evidence="1" type="ORF">H5410_061724</name>
</gene>
<dbReference type="Proteomes" id="UP000824120">
    <property type="component" value="Chromosome 12"/>
</dbReference>
<accession>A0A9J5WAG7</accession>
<reference evidence="1 2" key="1">
    <citation type="submission" date="2020-09" db="EMBL/GenBank/DDBJ databases">
        <title>De no assembly of potato wild relative species, Solanum commersonii.</title>
        <authorList>
            <person name="Cho K."/>
        </authorList>
    </citation>
    <scope>NUCLEOTIDE SEQUENCE [LARGE SCALE GENOMIC DNA]</scope>
    <source>
        <strain evidence="1">LZ3.2</strain>
        <tissue evidence="1">Leaf</tissue>
    </source>
</reference>
<sequence length="121" mass="13601">MINDAFGVQESSRPLCEGSPHFALSVAVRLMKIKSDWNVPNAAMDSMVDPLGELVNQEFNIPKNFYQAKRNSPNHNDEGNIDLSFPPISIFNQNSRGSKKCGMRGFTDMEMQSVVTHIFHE</sequence>
<dbReference type="AlphaFoldDB" id="A0A9J5WAG7"/>
<proteinExistence type="predicted"/>
<protein>
    <submittedName>
        <fullName evidence="1">Uncharacterized protein</fullName>
    </submittedName>
</protein>
<evidence type="ECO:0000313" key="1">
    <source>
        <dbReference type="EMBL" id="KAG5571958.1"/>
    </source>
</evidence>
<name>A0A9J5WAG7_SOLCO</name>
<dbReference type="EMBL" id="JACXVP010000012">
    <property type="protein sequence ID" value="KAG5571958.1"/>
    <property type="molecule type" value="Genomic_DNA"/>
</dbReference>